<name>A0A4P9YCF1_ROZAC</name>
<dbReference type="EMBL" id="ML006118">
    <property type="protein sequence ID" value="RKP16956.1"/>
    <property type="molecule type" value="Genomic_DNA"/>
</dbReference>
<dbReference type="AlphaFoldDB" id="A0A4P9YCF1"/>
<dbReference type="Proteomes" id="UP000281549">
    <property type="component" value="Unassembled WGS sequence"/>
</dbReference>
<sequence length="264" mass="30032">MKKRKAENSDTEPVNIIPRAKWSEDMEIELLRIRYEESNINNLLLKARNNHDRNKSLITLTSALNLKCASLLTPEQAKDKLHKLKKNYLAHKKDLCETGNKYLPRNISESLWEMMNTVFQERIGLGGTILADSMSNAPTVADELRDESGPLNEIHEGFNTPTAQRTISSIPLSSSKKKMSTIDKLTDVFVQSSEKLTSAFMNIQNQPSESILGKIEKLSENQLDMTKQILETQNNLISLISESQKNLNEAMYALINKLDREDRK</sequence>
<protein>
    <recommendedName>
        <fullName evidence="3">Myb/SANT-like domain-containing protein</fullName>
    </recommendedName>
</protein>
<evidence type="ECO:0000313" key="2">
    <source>
        <dbReference type="Proteomes" id="UP000281549"/>
    </source>
</evidence>
<proteinExistence type="predicted"/>
<evidence type="ECO:0008006" key="3">
    <source>
        <dbReference type="Google" id="ProtNLM"/>
    </source>
</evidence>
<accession>A0A4P9YCF1</accession>
<reference evidence="2" key="1">
    <citation type="journal article" date="2018" name="Nat. Microbiol.">
        <title>Leveraging single-cell genomics to expand the fungal tree of life.</title>
        <authorList>
            <person name="Ahrendt S.R."/>
            <person name="Quandt C.A."/>
            <person name="Ciobanu D."/>
            <person name="Clum A."/>
            <person name="Salamov A."/>
            <person name="Andreopoulos B."/>
            <person name="Cheng J.F."/>
            <person name="Woyke T."/>
            <person name="Pelin A."/>
            <person name="Henrissat B."/>
            <person name="Reynolds N.K."/>
            <person name="Benny G.L."/>
            <person name="Smith M.E."/>
            <person name="James T.Y."/>
            <person name="Grigoriev I.V."/>
        </authorList>
    </citation>
    <scope>NUCLEOTIDE SEQUENCE [LARGE SCALE GENOMIC DNA]</scope>
    <source>
        <strain evidence="2">CSF55</strain>
    </source>
</reference>
<organism evidence="1 2">
    <name type="scientific">Rozella allomycis (strain CSF55)</name>
    <dbReference type="NCBI Taxonomy" id="988480"/>
    <lineage>
        <taxon>Eukaryota</taxon>
        <taxon>Fungi</taxon>
        <taxon>Fungi incertae sedis</taxon>
        <taxon>Cryptomycota</taxon>
        <taxon>Cryptomycota incertae sedis</taxon>
        <taxon>Rozella</taxon>
    </lineage>
</organism>
<gene>
    <name evidence="1" type="ORF">ROZALSC1DRAFT_31200</name>
</gene>
<evidence type="ECO:0000313" key="1">
    <source>
        <dbReference type="EMBL" id="RKP16956.1"/>
    </source>
</evidence>